<evidence type="ECO:0000259" key="9">
    <source>
        <dbReference type="Pfam" id="PF08263"/>
    </source>
</evidence>
<evidence type="ECO:0000256" key="2">
    <source>
        <dbReference type="ARBA" id="ARBA00022614"/>
    </source>
</evidence>
<accession>A0A498I0J9</accession>
<keyword evidence="3" id="KW-0812">Transmembrane</keyword>
<evidence type="ECO:0000256" key="3">
    <source>
        <dbReference type="ARBA" id="ARBA00022692"/>
    </source>
</evidence>
<organism evidence="10 11">
    <name type="scientific">Malus domestica</name>
    <name type="common">Apple</name>
    <name type="synonym">Pyrus malus</name>
    <dbReference type="NCBI Taxonomy" id="3750"/>
    <lineage>
        <taxon>Eukaryota</taxon>
        <taxon>Viridiplantae</taxon>
        <taxon>Streptophyta</taxon>
        <taxon>Embryophyta</taxon>
        <taxon>Tracheophyta</taxon>
        <taxon>Spermatophyta</taxon>
        <taxon>Magnoliopsida</taxon>
        <taxon>eudicotyledons</taxon>
        <taxon>Gunneridae</taxon>
        <taxon>Pentapetalae</taxon>
        <taxon>rosids</taxon>
        <taxon>fabids</taxon>
        <taxon>Rosales</taxon>
        <taxon>Rosaceae</taxon>
        <taxon>Amygdaloideae</taxon>
        <taxon>Maleae</taxon>
        <taxon>Malus</taxon>
    </lineage>
</organism>
<evidence type="ECO:0000256" key="7">
    <source>
        <dbReference type="ARBA" id="ARBA00038043"/>
    </source>
</evidence>
<dbReference type="SMART" id="SM00365">
    <property type="entry name" value="LRR_SD22"/>
    <property type="match status" value="4"/>
</dbReference>
<evidence type="ECO:0000313" key="11">
    <source>
        <dbReference type="Proteomes" id="UP000290289"/>
    </source>
</evidence>
<keyword evidence="6" id="KW-0472">Membrane</keyword>
<evidence type="ECO:0000256" key="8">
    <source>
        <dbReference type="SAM" id="SignalP"/>
    </source>
</evidence>
<keyword evidence="2" id="KW-0433">Leucine-rich repeat</keyword>
<sequence>MELKFSIFLSLTLLFSSVLKPALSDLCNPDDKKVLLQIKKAFGDPYVLTSWKSDTDCCDWYCVTCDSTTNRINSLTIFAGQVSGQIPALVGDLPYLETLEFHKQPNLTGPIQPAIAKLKGLKFLRLSWTNLSGSVPDFLSQLKNLTFLDLSFNNLTGAIPSSLSQLPNLNALHLDRNKLTGHIPKSLGQFIGNVPDLYLSHNQLSGNIPTSFAQMDFTSIDLSRNKLEGDASVIFGLNKTTQIVDLSRNLLEFNLSKVEFPTSLTSLDINHNKIYGSIPVEFTQLNFQFLNVSYNRLCGQIPFSTFLSLTLLFSSVLNPALSDLCNPDDKKVLLQIKKAFGDPYVLTSWKSDTDCCDWYCVTCDSTTNRINSLTIFAGQVSGQIPALVGDLPYLETLEFHKQPNLTGPIQPAIAKLKGLKSLRLSWTNLSGSVPDFLSQLKNLTFLDLSFNNLTGAIPSSLSQLPNLNALHLDRNKLTGHIPISLGQFIGNVPDLYLSHNQLSGNIPTSFAQMDFGSIDLSRNKLEGDASVIFGLNKTTQIVDLSRNLLEFNLSKVEFPTSLTSLDINHNKIYGSIPVEFTQLNFQFLNVSYNRLCGQIPVGGKLQSFDEYSYFHNRCLCGAPLPSCK</sequence>
<dbReference type="InterPro" id="IPR003591">
    <property type="entry name" value="Leu-rich_rpt_typical-subtyp"/>
</dbReference>
<dbReference type="InterPro" id="IPR032675">
    <property type="entry name" value="LRR_dom_sf"/>
</dbReference>
<dbReference type="Pfam" id="PF00560">
    <property type="entry name" value="LRR_1"/>
    <property type="match status" value="7"/>
</dbReference>
<reference evidence="10 11" key="1">
    <citation type="submission" date="2018-10" db="EMBL/GenBank/DDBJ databases">
        <title>A high-quality apple genome assembly.</title>
        <authorList>
            <person name="Hu J."/>
        </authorList>
    </citation>
    <scope>NUCLEOTIDE SEQUENCE [LARGE SCALE GENOMIC DNA]</scope>
    <source>
        <strain evidence="11">cv. HFTH1</strain>
        <tissue evidence="10">Young leaf</tissue>
    </source>
</reference>
<keyword evidence="11" id="KW-1185">Reference proteome</keyword>
<dbReference type="FunFam" id="3.80.10.10:FF:000348">
    <property type="entry name" value="Polygalacturonase inhibitor 1"/>
    <property type="match status" value="2"/>
</dbReference>
<dbReference type="PRINTS" id="PR00019">
    <property type="entry name" value="LEURICHRPT"/>
</dbReference>
<comment type="subcellular location">
    <subcellularLocation>
        <location evidence="1">Cell envelope</location>
    </subcellularLocation>
</comment>
<dbReference type="SUPFAM" id="SSF52058">
    <property type="entry name" value="L domain-like"/>
    <property type="match status" value="2"/>
</dbReference>
<dbReference type="Pfam" id="PF13855">
    <property type="entry name" value="LRR_8"/>
    <property type="match status" value="1"/>
</dbReference>
<protein>
    <recommendedName>
        <fullName evidence="9">Leucine-rich repeat-containing N-terminal plant-type domain-containing protein</fullName>
    </recommendedName>
</protein>
<dbReference type="InterPro" id="IPR051848">
    <property type="entry name" value="PGIP"/>
</dbReference>
<dbReference type="EMBL" id="RDQH01000340">
    <property type="protein sequence ID" value="RXH76620.1"/>
    <property type="molecule type" value="Genomic_DNA"/>
</dbReference>
<feature type="domain" description="Leucine-rich repeat-containing N-terminal plant-type" evidence="9">
    <location>
        <begin position="327"/>
        <end position="364"/>
    </location>
</feature>
<dbReference type="InterPro" id="IPR001611">
    <property type="entry name" value="Leu-rich_rpt"/>
</dbReference>
<dbReference type="Pfam" id="PF08263">
    <property type="entry name" value="LRRNT_2"/>
    <property type="match status" value="2"/>
</dbReference>
<keyword evidence="4" id="KW-0677">Repeat</keyword>
<dbReference type="InterPro" id="IPR013210">
    <property type="entry name" value="LRR_N_plant-typ"/>
</dbReference>
<comment type="caution">
    <text evidence="10">The sequence shown here is derived from an EMBL/GenBank/DDBJ whole genome shotgun (WGS) entry which is preliminary data.</text>
</comment>
<keyword evidence="5" id="KW-1133">Transmembrane helix</keyword>
<dbReference type="Proteomes" id="UP000290289">
    <property type="component" value="Chromosome 14"/>
</dbReference>
<evidence type="ECO:0000256" key="4">
    <source>
        <dbReference type="ARBA" id="ARBA00022737"/>
    </source>
</evidence>
<feature type="domain" description="Leucine-rich repeat-containing N-terminal plant-type" evidence="9">
    <location>
        <begin position="29"/>
        <end position="66"/>
    </location>
</feature>
<keyword evidence="8" id="KW-0732">Signal</keyword>
<evidence type="ECO:0000256" key="6">
    <source>
        <dbReference type="ARBA" id="ARBA00023136"/>
    </source>
</evidence>
<proteinExistence type="inferred from homology"/>
<evidence type="ECO:0000256" key="1">
    <source>
        <dbReference type="ARBA" id="ARBA00004196"/>
    </source>
</evidence>
<dbReference type="PANTHER" id="PTHR48059:SF4">
    <property type="entry name" value="POLYGALACTURONASE INHIBITOR 1-RELATED"/>
    <property type="match status" value="1"/>
</dbReference>
<dbReference type="STRING" id="3750.A0A498I0J9"/>
<feature type="signal peptide" evidence="8">
    <location>
        <begin position="1"/>
        <end position="24"/>
    </location>
</feature>
<evidence type="ECO:0000256" key="5">
    <source>
        <dbReference type="ARBA" id="ARBA00022989"/>
    </source>
</evidence>
<evidence type="ECO:0000313" key="10">
    <source>
        <dbReference type="EMBL" id="RXH76620.1"/>
    </source>
</evidence>
<comment type="similarity">
    <text evidence="7">Belongs to the polygalacturonase-inhibiting protein family.</text>
</comment>
<dbReference type="SMART" id="SM00369">
    <property type="entry name" value="LRR_TYP"/>
    <property type="match status" value="5"/>
</dbReference>
<dbReference type="Gene3D" id="3.80.10.10">
    <property type="entry name" value="Ribonuclease Inhibitor"/>
    <property type="match status" value="2"/>
</dbReference>
<gene>
    <name evidence="10" type="ORF">DVH24_019508</name>
</gene>
<name>A0A498I0J9_MALDO</name>
<dbReference type="AlphaFoldDB" id="A0A498I0J9"/>
<dbReference type="PANTHER" id="PTHR48059">
    <property type="entry name" value="POLYGALACTURONASE INHIBITOR 1"/>
    <property type="match status" value="1"/>
</dbReference>
<feature type="chain" id="PRO_5019866918" description="Leucine-rich repeat-containing N-terminal plant-type domain-containing protein" evidence="8">
    <location>
        <begin position="25"/>
        <end position="628"/>
    </location>
</feature>